<sequence length="547" mass="61363">MATIVRHQIDGPTGVLPGTLQGKWVMVLGLVLGSLALLLVKHAYSTDISKIPGIPEIPGAKPFIGHLHMHAGATGVNDAMLWSQWGKRLNTELLQCKFGNRRIVVANSFNAVREMFVKNANSTSGRPRQYIFEHFIGYDLGTHSLDDSFKRQRTAGLKSTQPRLWPSYYPMLAREGFELVQYMAEEGKYGTKSLLVLDLLRKVSMNMAFQLTFAKRFRNANDPWLQEYISNAQKITKVRGASNTWIDFVPLLRLNPWAATDAKVARIASKKRDDMIAMILKELQEKIDCGDQVDCIASWVLKDKEASLTLEDAVKCCMSMLQGGVETIPSHVFAGLGGLLSPKGLEYQERAYKEIRAIYATDEEAIEKCFREEKVTYVTALYKEMLRYYSIVPFSLPRETTAAIKVHNGEGFEVTVPAGTYVYMNSEGGNHDPCRFGPDASEFNPARWLERPEINGPGLPHYAYGVGSRVCPAWQISNRIMYGILVRLILAFRLCPDENALPPTDYTTYGETPSGVANAPKLFLIRFVPRSPDKLKATLATEKQIYE</sequence>
<reference evidence="6 7" key="1">
    <citation type="submission" date="2017-03" db="EMBL/GenBank/DDBJ databases">
        <title>Genomes of endolithic fungi from Antarctica.</title>
        <authorList>
            <person name="Coleine C."/>
            <person name="Masonjones S."/>
            <person name="Stajich J.E."/>
        </authorList>
    </citation>
    <scope>NUCLEOTIDE SEQUENCE [LARGE SCALE GENOMIC DNA]</scope>
    <source>
        <strain evidence="6 7">CCFEE 6314</strain>
    </source>
</reference>
<dbReference type="GO" id="GO:0016705">
    <property type="term" value="F:oxidoreductase activity, acting on paired donors, with incorporation or reduction of molecular oxygen"/>
    <property type="evidence" value="ECO:0007669"/>
    <property type="project" value="InterPro"/>
</dbReference>
<comment type="cofactor">
    <cofactor evidence="5">
        <name>heme</name>
        <dbReference type="ChEBI" id="CHEBI:30413"/>
    </cofactor>
</comment>
<dbReference type="Gene3D" id="1.10.630.10">
    <property type="entry name" value="Cytochrome P450"/>
    <property type="match status" value="1"/>
</dbReference>
<evidence type="ECO:0000256" key="4">
    <source>
        <dbReference type="ARBA" id="ARBA00023004"/>
    </source>
</evidence>
<dbReference type="AlphaFoldDB" id="A0A438NHF8"/>
<evidence type="ECO:0000256" key="5">
    <source>
        <dbReference type="PIRSR" id="PIRSR602401-1"/>
    </source>
</evidence>
<evidence type="ECO:0000256" key="2">
    <source>
        <dbReference type="ARBA" id="ARBA00022723"/>
    </source>
</evidence>
<evidence type="ECO:0000313" key="6">
    <source>
        <dbReference type="EMBL" id="RVX75170.1"/>
    </source>
</evidence>
<evidence type="ECO:0000256" key="1">
    <source>
        <dbReference type="ARBA" id="ARBA00010617"/>
    </source>
</evidence>
<comment type="similarity">
    <text evidence="1">Belongs to the cytochrome P450 family.</text>
</comment>
<feature type="binding site" description="axial binding residue" evidence="5">
    <location>
        <position position="471"/>
    </location>
    <ligand>
        <name>heme</name>
        <dbReference type="ChEBI" id="CHEBI:30413"/>
    </ligand>
    <ligandPart>
        <name>Fe</name>
        <dbReference type="ChEBI" id="CHEBI:18248"/>
    </ligandPart>
</feature>
<evidence type="ECO:0000313" key="7">
    <source>
        <dbReference type="Proteomes" id="UP000288859"/>
    </source>
</evidence>
<dbReference type="EMBL" id="NAJM01000002">
    <property type="protein sequence ID" value="RVX75170.1"/>
    <property type="molecule type" value="Genomic_DNA"/>
</dbReference>
<dbReference type="InterPro" id="IPR001128">
    <property type="entry name" value="Cyt_P450"/>
</dbReference>
<keyword evidence="2 5" id="KW-0479">Metal-binding</keyword>
<keyword evidence="5" id="KW-0349">Heme</keyword>
<gene>
    <name evidence="6" type="ORF">B0A52_00522</name>
</gene>
<dbReference type="InterPro" id="IPR036396">
    <property type="entry name" value="Cyt_P450_sf"/>
</dbReference>
<evidence type="ECO:0008006" key="8">
    <source>
        <dbReference type="Google" id="ProtNLM"/>
    </source>
</evidence>
<dbReference type="Pfam" id="PF00067">
    <property type="entry name" value="p450"/>
    <property type="match status" value="1"/>
</dbReference>
<keyword evidence="4 5" id="KW-0408">Iron</keyword>
<dbReference type="SUPFAM" id="SSF48264">
    <property type="entry name" value="Cytochrome P450"/>
    <property type="match status" value="1"/>
</dbReference>
<name>A0A438NHF8_EXOME</name>
<dbReference type="PANTHER" id="PTHR46300">
    <property type="entry name" value="P450, PUTATIVE (EUROFUNG)-RELATED-RELATED"/>
    <property type="match status" value="1"/>
</dbReference>
<proteinExistence type="inferred from homology"/>
<dbReference type="PANTHER" id="PTHR46300:SF9">
    <property type="entry name" value="P450, PUTATIVE-RELATED"/>
    <property type="match status" value="1"/>
</dbReference>
<evidence type="ECO:0000256" key="3">
    <source>
        <dbReference type="ARBA" id="ARBA00023002"/>
    </source>
</evidence>
<organism evidence="6 7">
    <name type="scientific">Exophiala mesophila</name>
    <name type="common">Black yeast-like fungus</name>
    <dbReference type="NCBI Taxonomy" id="212818"/>
    <lineage>
        <taxon>Eukaryota</taxon>
        <taxon>Fungi</taxon>
        <taxon>Dikarya</taxon>
        <taxon>Ascomycota</taxon>
        <taxon>Pezizomycotina</taxon>
        <taxon>Eurotiomycetes</taxon>
        <taxon>Chaetothyriomycetidae</taxon>
        <taxon>Chaetothyriales</taxon>
        <taxon>Herpotrichiellaceae</taxon>
        <taxon>Exophiala</taxon>
    </lineage>
</organism>
<protein>
    <recommendedName>
        <fullName evidence="8">Phenylacetate 2-hydroxylase</fullName>
    </recommendedName>
</protein>
<dbReference type="PRINTS" id="PR00463">
    <property type="entry name" value="EP450I"/>
</dbReference>
<dbReference type="VEuPathDB" id="FungiDB:PV10_03525"/>
<dbReference type="GO" id="GO:0005506">
    <property type="term" value="F:iron ion binding"/>
    <property type="evidence" value="ECO:0007669"/>
    <property type="project" value="InterPro"/>
</dbReference>
<dbReference type="InterPro" id="IPR002401">
    <property type="entry name" value="Cyt_P450_E_grp-I"/>
</dbReference>
<dbReference type="GO" id="GO:0020037">
    <property type="term" value="F:heme binding"/>
    <property type="evidence" value="ECO:0007669"/>
    <property type="project" value="InterPro"/>
</dbReference>
<comment type="caution">
    <text evidence="6">The sequence shown here is derived from an EMBL/GenBank/DDBJ whole genome shotgun (WGS) entry which is preliminary data.</text>
</comment>
<dbReference type="InterPro" id="IPR050364">
    <property type="entry name" value="Cytochrome_P450_fung"/>
</dbReference>
<accession>A0A438NHF8</accession>
<dbReference type="GO" id="GO:0004497">
    <property type="term" value="F:monooxygenase activity"/>
    <property type="evidence" value="ECO:0007669"/>
    <property type="project" value="InterPro"/>
</dbReference>
<dbReference type="OrthoDB" id="1055148at2759"/>
<keyword evidence="3" id="KW-0560">Oxidoreductase</keyword>
<dbReference type="Proteomes" id="UP000288859">
    <property type="component" value="Unassembled WGS sequence"/>
</dbReference>